<feature type="region of interest" description="Disordered" evidence="1">
    <location>
        <begin position="1"/>
        <end position="21"/>
    </location>
</feature>
<dbReference type="AlphaFoldDB" id="A0A7R9IB56"/>
<protein>
    <submittedName>
        <fullName evidence="2">Uncharacterized protein</fullName>
    </submittedName>
</protein>
<organism evidence="2">
    <name type="scientific">Timema tahoe</name>
    <dbReference type="NCBI Taxonomy" id="61484"/>
    <lineage>
        <taxon>Eukaryota</taxon>
        <taxon>Metazoa</taxon>
        <taxon>Ecdysozoa</taxon>
        <taxon>Arthropoda</taxon>
        <taxon>Hexapoda</taxon>
        <taxon>Insecta</taxon>
        <taxon>Pterygota</taxon>
        <taxon>Neoptera</taxon>
        <taxon>Polyneoptera</taxon>
        <taxon>Phasmatodea</taxon>
        <taxon>Timematodea</taxon>
        <taxon>Timematoidea</taxon>
        <taxon>Timematidae</taxon>
        <taxon>Timema</taxon>
    </lineage>
</organism>
<accession>A0A7R9IB56</accession>
<feature type="region of interest" description="Disordered" evidence="1">
    <location>
        <begin position="278"/>
        <end position="304"/>
    </location>
</feature>
<evidence type="ECO:0000313" key="2">
    <source>
        <dbReference type="EMBL" id="CAD7454663.1"/>
    </source>
</evidence>
<proteinExistence type="predicted"/>
<reference evidence="2" key="1">
    <citation type="submission" date="2020-11" db="EMBL/GenBank/DDBJ databases">
        <authorList>
            <person name="Tran Van P."/>
        </authorList>
    </citation>
    <scope>NUCLEOTIDE SEQUENCE</scope>
</reference>
<feature type="compositionally biased region" description="Low complexity" evidence="1">
    <location>
        <begin position="1"/>
        <end position="15"/>
    </location>
</feature>
<sequence length="342" mass="38114">MCSSSTSLTGSTSNSAVTNSSGRSLRNDLLVAADSVTNAMSTLVRELNSEGSDQEEGEENIRKPLAASKAACLYFYAQPVNGSALMCIHETGSWLQTLFEMYLRDFEAEDGESDGTGNTAALWREEIRKRYEQESQFMAELRSRNLGNGHDYDDKGVGGKVMGCEDAELYEQALRRHASGLPDGDGYKEVDELYVHGPDDDDTGGTNWEEAMKRMGLLPGWLRIRGERSRQKFEEIVPIANTNLLNIAHEAGFQNLEMEDIEEVADAEIEELSNEELQELAQNPNPESDSEEDKPSRKFTTKSMATAFHRTQEGLQMLANEDPDVERSARVHRTVMEGLTCY</sequence>
<gene>
    <name evidence="2" type="ORF">TTEB3V08_LOCUS2763</name>
</gene>
<dbReference type="EMBL" id="OE000673">
    <property type="protein sequence ID" value="CAD7454663.1"/>
    <property type="molecule type" value="Genomic_DNA"/>
</dbReference>
<evidence type="ECO:0000256" key="1">
    <source>
        <dbReference type="SAM" id="MobiDB-lite"/>
    </source>
</evidence>
<name>A0A7R9IB56_9NEOP</name>